<reference evidence="1 2" key="1">
    <citation type="journal article" date="2011" name="J. Bacteriol.">
        <title>Complete genome sequences of the chemolithoautotrophic Oligotropha carboxidovorans strains OM4 and OM5.</title>
        <authorList>
            <person name="Volland S."/>
            <person name="Rachinger M."/>
            <person name="Strittmatter A."/>
            <person name="Daniel R."/>
            <person name="Gottschalk G."/>
            <person name="Meyer O."/>
        </authorList>
    </citation>
    <scope>NUCLEOTIDE SEQUENCE [LARGE SCALE GENOMIC DNA]</scope>
    <source>
        <strain evidence="2">ATCC 49405 / DSM 1227 / KCTC 32145 / OM5</strain>
    </source>
</reference>
<name>F8BYU1_AFIC5</name>
<dbReference type="STRING" id="504832.OCA5_c22920"/>
<dbReference type="Proteomes" id="UP000007730">
    <property type="component" value="Chromosome"/>
</dbReference>
<keyword evidence="2" id="KW-1185">Reference proteome</keyword>
<dbReference type="EMBL" id="CP002826">
    <property type="protein sequence ID" value="AEI06992.1"/>
    <property type="molecule type" value="Genomic_DNA"/>
</dbReference>
<dbReference type="HOGENOM" id="CLU_2194260_0_0_5"/>
<organism evidence="1 2">
    <name type="scientific">Afipia carboxidovorans (strain ATCC 49405 / DSM 1227 / KCTC 32145 / OM5)</name>
    <name type="common">Oligotropha carboxidovorans</name>
    <dbReference type="NCBI Taxonomy" id="504832"/>
    <lineage>
        <taxon>Bacteria</taxon>
        <taxon>Pseudomonadati</taxon>
        <taxon>Pseudomonadota</taxon>
        <taxon>Alphaproteobacteria</taxon>
        <taxon>Hyphomicrobiales</taxon>
        <taxon>Nitrobacteraceae</taxon>
        <taxon>Afipia</taxon>
    </lineage>
</organism>
<accession>F8BYU1</accession>
<sequence>MQKAGNVPAFSVTRSKSLNSVVITAAVPMTATVPMPTAVMATAPMHVLRFDLLDVLRGRNRRFRLGFGQRPACWCWRHWRHRLGCACGHDRTSGHAKSDFQEVASFHV</sequence>
<dbReference type="KEGG" id="ocg:OCA5_c22920"/>
<evidence type="ECO:0000313" key="1">
    <source>
        <dbReference type="EMBL" id="AEI06992.1"/>
    </source>
</evidence>
<proteinExistence type="predicted"/>
<gene>
    <name evidence="1" type="ordered locus">OCA5_c22920</name>
</gene>
<protein>
    <submittedName>
        <fullName evidence="1">Uncharacterized protein</fullName>
    </submittedName>
</protein>
<dbReference type="AlphaFoldDB" id="F8BYU1"/>
<evidence type="ECO:0000313" key="2">
    <source>
        <dbReference type="Proteomes" id="UP000007730"/>
    </source>
</evidence>